<evidence type="ECO:0000313" key="1">
    <source>
        <dbReference type="EMBL" id="CAD8154021.1"/>
    </source>
</evidence>
<accession>A0A8S1TIQ3</accession>
<protein>
    <submittedName>
        <fullName evidence="1">Uncharacterized protein</fullName>
    </submittedName>
</protein>
<keyword evidence="2" id="KW-1185">Reference proteome</keyword>
<reference evidence="1" key="1">
    <citation type="submission" date="2021-01" db="EMBL/GenBank/DDBJ databases">
        <authorList>
            <consortium name="Genoscope - CEA"/>
            <person name="William W."/>
        </authorList>
    </citation>
    <scope>NUCLEOTIDE SEQUENCE</scope>
</reference>
<sequence length="55" mass="6981">MITIIFNKLIQQRQNQEQNSESVLYKHKQLEVIQKYKYLQKIRKNHKIWRVLYMF</sequence>
<proteinExistence type="predicted"/>
<gene>
    <name evidence="1" type="ORF">POCTA_138.1.T0280320</name>
</gene>
<dbReference type="AlphaFoldDB" id="A0A8S1TIQ3"/>
<name>A0A8S1TIQ3_PAROT</name>
<dbReference type="Proteomes" id="UP000683925">
    <property type="component" value="Unassembled WGS sequence"/>
</dbReference>
<dbReference type="EMBL" id="CAJJDP010000028">
    <property type="protein sequence ID" value="CAD8154021.1"/>
    <property type="molecule type" value="Genomic_DNA"/>
</dbReference>
<comment type="caution">
    <text evidence="1">The sequence shown here is derived from an EMBL/GenBank/DDBJ whole genome shotgun (WGS) entry which is preliminary data.</text>
</comment>
<evidence type="ECO:0000313" key="2">
    <source>
        <dbReference type="Proteomes" id="UP000683925"/>
    </source>
</evidence>
<organism evidence="1 2">
    <name type="scientific">Paramecium octaurelia</name>
    <dbReference type="NCBI Taxonomy" id="43137"/>
    <lineage>
        <taxon>Eukaryota</taxon>
        <taxon>Sar</taxon>
        <taxon>Alveolata</taxon>
        <taxon>Ciliophora</taxon>
        <taxon>Intramacronucleata</taxon>
        <taxon>Oligohymenophorea</taxon>
        <taxon>Peniculida</taxon>
        <taxon>Parameciidae</taxon>
        <taxon>Paramecium</taxon>
    </lineage>
</organism>